<dbReference type="EMBL" id="QNQU01000007">
    <property type="protein sequence ID" value="RBQ07906.1"/>
    <property type="molecule type" value="Genomic_DNA"/>
</dbReference>
<evidence type="ECO:0000313" key="2">
    <source>
        <dbReference type="Proteomes" id="UP000252081"/>
    </source>
</evidence>
<keyword evidence="2" id="KW-1185">Reference proteome</keyword>
<dbReference type="Proteomes" id="UP000252081">
    <property type="component" value="Unassembled WGS sequence"/>
</dbReference>
<evidence type="ECO:0000313" key="1">
    <source>
        <dbReference type="EMBL" id="RBQ07906.1"/>
    </source>
</evidence>
<protein>
    <submittedName>
        <fullName evidence="1">Uncharacterized protein</fullName>
    </submittedName>
</protein>
<organism evidence="1 2">
    <name type="scientific">Pedobacter miscanthi</name>
    <dbReference type="NCBI Taxonomy" id="2259170"/>
    <lineage>
        <taxon>Bacteria</taxon>
        <taxon>Pseudomonadati</taxon>
        <taxon>Bacteroidota</taxon>
        <taxon>Sphingobacteriia</taxon>
        <taxon>Sphingobacteriales</taxon>
        <taxon>Sphingobacteriaceae</taxon>
        <taxon>Pedobacter</taxon>
    </lineage>
</organism>
<dbReference type="Pfam" id="PF20320">
    <property type="entry name" value="DUF6615"/>
    <property type="match status" value="1"/>
</dbReference>
<name>A0A366L247_9SPHI</name>
<comment type="caution">
    <text evidence="1">The sequence shown here is derived from an EMBL/GenBank/DDBJ whole genome shotgun (WGS) entry which is preliminary data.</text>
</comment>
<dbReference type="RefSeq" id="WP_113948665.1">
    <property type="nucleotide sequence ID" value="NZ_QNQU01000007.1"/>
</dbReference>
<dbReference type="InterPro" id="IPR046723">
    <property type="entry name" value="DUF6615"/>
</dbReference>
<proteinExistence type="predicted"/>
<dbReference type="AlphaFoldDB" id="A0A366L247"/>
<gene>
    <name evidence="1" type="ORF">DRW42_09910</name>
</gene>
<sequence length="275" mass="31516">MSKCDLFQQISQQVWDEISKNHKRGNRLNEEGITRNTVIGLIQDYTESQRDIDVFVQKAKKEVETGADLEVYFEAGRGKFKRILLQAKLMEPDGCFEHLDRYSGSTGRKQYDTLSSFAKEVESEAYYLMYNGYHGYKETGTDCSGNYDERQLGCAIMQIGEIKDHCEKKSTGKMGNIGSPKPFGKPWRQLSCCNQPFAKTKLYSAEEIDYDPYFKQLFSDHKSGAIEFINQKKFIDEMLTTESNKTIHVAGWNPAARIIVSENTMRKNGRGKLEL</sequence>
<accession>A0A366L247</accession>
<reference evidence="1 2" key="1">
    <citation type="submission" date="2018-07" db="EMBL/GenBank/DDBJ databases">
        <title>A draft genome of a endophytic bacteria, a new species of Pedobacter.</title>
        <authorList>
            <person name="Zhang Z.D."/>
            <person name="Chen Z.J."/>
        </authorList>
    </citation>
    <scope>NUCLEOTIDE SEQUENCE [LARGE SCALE GENOMIC DNA]</scope>
    <source>
        <strain evidence="1 2">RS10</strain>
    </source>
</reference>